<protein>
    <recommendedName>
        <fullName evidence="4">Large ribosomal subunit protein uL10</fullName>
    </recommendedName>
    <alternativeName>
        <fullName evidence="5">50S ribosomal protein L10</fullName>
    </alternativeName>
</protein>
<dbReference type="Gene3D" id="6.10.250.290">
    <property type="match status" value="1"/>
</dbReference>
<evidence type="ECO:0000256" key="4">
    <source>
        <dbReference type="ARBA" id="ARBA00035202"/>
    </source>
</evidence>
<dbReference type="EMBL" id="MHJH01000040">
    <property type="protein sequence ID" value="OGY63332.1"/>
    <property type="molecule type" value="Genomic_DNA"/>
</dbReference>
<dbReference type="InterPro" id="IPR047865">
    <property type="entry name" value="Ribosomal_uL10_bac_type"/>
</dbReference>
<evidence type="ECO:0000256" key="1">
    <source>
        <dbReference type="ARBA" id="ARBA00008889"/>
    </source>
</evidence>
<dbReference type="STRING" id="1798405.A3E64_02045"/>
<organism evidence="6 7">
    <name type="scientific">Candidatus Harrisonbacteria bacterium RIFCSPHIGHO2_12_FULL_48_16</name>
    <dbReference type="NCBI Taxonomy" id="1798405"/>
    <lineage>
        <taxon>Bacteria</taxon>
        <taxon>Candidatus Harrisoniibacteriota</taxon>
    </lineage>
</organism>
<gene>
    <name evidence="6" type="ORF">A3E64_02045</name>
</gene>
<name>A0A1G1ZFH6_9BACT</name>
<dbReference type="Gene3D" id="3.30.70.1730">
    <property type="match status" value="1"/>
</dbReference>
<dbReference type="PANTHER" id="PTHR11560">
    <property type="entry name" value="39S RIBOSOMAL PROTEIN L10, MITOCHONDRIAL"/>
    <property type="match status" value="1"/>
</dbReference>
<evidence type="ECO:0000313" key="6">
    <source>
        <dbReference type="EMBL" id="OGY63332.1"/>
    </source>
</evidence>
<comment type="similarity">
    <text evidence="1">Belongs to the universal ribosomal protein uL10 family.</text>
</comment>
<dbReference type="InterPro" id="IPR001790">
    <property type="entry name" value="Ribosomal_uL10"/>
</dbReference>
<dbReference type="CDD" id="cd05797">
    <property type="entry name" value="Ribosomal_L10"/>
    <property type="match status" value="1"/>
</dbReference>
<dbReference type="GO" id="GO:1990904">
    <property type="term" value="C:ribonucleoprotein complex"/>
    <property type="evidence" value="ECO:0007669"/>
    <property type="project" value="UniProtKB-KW"/>
</dbReference>
<evidence type="ECO:0000256" key="3">
    <source>
        <dbReference type="ARBA" id="ARBA00023274"/>
    </source>
</evidence>
<evidence type="ECO:0000256" key="5">
    <source>
        <dbReference type="ARBA" id="ARBA00035502"/>
    </source>
</evidence>
<evidence type="ECO:0000256" key="2">
    <source>
        <dbReference type="ARBA" id="ARBA00022980"/>
    </source>
</evidence>
<proteinExistence type="inferred from homology"/>
<comment type="caution">
    <text evidence="6">The sequence shown here is derived from an EMBL/GenBank/DDBJ whole genome shotgun (WGS) entry which is preliminary data.</text>
</comment>
<evidence type="ECO:0000313" key="7">
    <source>
        <dbReference type="Proteomes" id="UP000177174"/>
    </source>
</evidence>
<dbReference type="Proteomes" id="UP000177174">
    <property type="component" value="Unassembled WGS sequence"/>
</dbReference>
<dbReference type="Pfam" id="PF00466">
    <property type="entry name" value="Ribosomal_L10"/>
    <property type="match status" value="1"/>
</dbReference>
<dbReference type="SUPFAM" id="SSF160369">
    <property type="entry name" value="Ribosomal protein L10-like"/>
    <property type="match status" value="1"/>
</dbReference>
<keyword evidence="2 6" id="KW-0689">Ribosomal protein</keyword>
<dbReference type="AlphaFoldDB" id="A0A1G1ZFH6"/>
<dbReference type="GO" id="GO:0005840">
    <property type="term" value="C:ribosome"/>
    <property type="evidence" value="ECO:0007669"/>
    <property type="project" value="UniProtKB-KW"/>
</dbReference>
<dbReference type="InterPro" id="IPR043141">
    <property type="entry name" value="Ribosomal_uL10-like_sf"/>
</dbReference>
<dbReference type="NCBIfam" id="NF000955">
    <property type="entry name" value="PRK00099.1-1"/>
    <property type="match status" value="1"/>
</dbReference>
<accession>A0A1G1ZFH6</accession>
<sequence>MLNKAQKRQQIDLGLAKIKKSRCLVFLDFSGVTMEEVKKLKTGLRKAGATFQVIKKRLLKLAMKEAGFDFDPLQFDLQVGTIFVPEDLTSVAAAIYKSWKEISKTKKNFKILGVYNLAEKSFLAPEEFVTIAKLPGREALLGMLVSVLAGPIRAFMYVLQERSKKVAEVK</sequence>
<keyword evidence="3" id="KW-0687">Ribonucleoprotein</keyword>
<reference evidence="6 7" key="1">
    <citation type="journal article" date="2016" name="Nat. Commun.">
        <title>Thousands of microbial genomes shed light on interconnected biogeochemical processes in an aquifer system.</title>
        <authorList>
            <person name="Anantharaman K."/>
            <person name="Brown C.T."/>
            <person name="Hug L.A."/>
            <person name="Sharon I."/>
            <person name="Castelle C.J."/>
            <person name="Probst A.J."/>
            <person name="Thomas B.C."/>
            <person name="Singh A."/>
            <person name="Wilkins M.J."/>
            <person name="Karaoz U."/>
            <person name="Brodie E.L."/>
            <person name="Williams K.H."/>
            <person name="Hubbard S.S."/>
            <person name="Banfield J.F."/>
        </authorList>
    </citation>
    <scope>NUCLEOTIDE SEQUENCE [LARGE SCALE GENOMIC DNA]</scope>
</reference>